<evidence type="ECO:0000313" key="2">
    <source>
        <dbReference type="EMBL" id="QQZ62574.1"/>
    </source>
</evidence>
<dbReference type="KEGG" id="pson:JI735_08360"/>
<evidence type="ECO:0000259" key="1">
    <source>
        <dbReference type="Pfam" id="PF18735"/>
    </source>
</evidence>
<gene>
    <name evidence="2" type="ORF">JI735_08360</name>
</gene>
<proteinExistence type="predicted"/>
<evidence type="ECO:0000313" key="3">
    <source>
        <dbReference type="Proteomes" id="UP000595841"/>
    </source>
</evidence>
<name>A0A974SEK5_9BACL</name>
<feature type="domain" description="RiboL-PSP-HEPN" evidence="1">
    <location>
        <begin position="16"/>
        <end position="204"/>
    </location>
</feature>
<dbReference type="RefSeq" id="WP_039832499.1">
    <property type="nucleotide sequence ID" value="NZ_CP068595.1"/>
</dbReference>
<accession>A0A974SEK5</accession>
<protein>
    <recommendedName>
        <fullName evidence="1">RiboL-PSP-HEPN domain-containing protein</fullName>
    </recommendedName>
</protein>
<dbReference type="AlphaFoldDB" id="A0A974SEK5"/>
<organism evidence="2 3">
    <name type="scientific">Paenibacillus sonchi</name>
    <dbReference type="NCBI Taxonomy" id="373687"/>
    <lineage>
        <taxon>Bacteria</taxon>
        <taxon>Bacillati</taxon>
        <taxon>Bacillota</taxon>
        <taxon>Bacilli</taxon>
        <taxon>Bacillales</taxon>
        <taxon>Paenibacillaceae</taxon>
        <taxon>Paenibacillus</taxon>
        <taxon>Paenibacillus sonchi group</taxon>
    </lineage>
</organism>
<dbReference type="EMBL" id="CP068595">
    <property type="protein sequence ID" value="QQZ62574.1"/>
    <property type="molecule type" value="Genomic_DNA"/>
</dbReference>
<dbReference type="Proteomes" id="UP000595841">
    <property type="component" value="Chromosome"/>
</dbReference>
<keyword evidence="3" id="KW-1185">Reference proteome</keyword>
<sequence>MKIRSQTELQDFLDNNLSKRKKELTTYKFTISSARDHEKGPLLRGAIPLVYAHWEGFIKYSSIAYLDFIARKSPVLNSLKSNFMAVALRDKIVTTARSKKTELHEDLISFILENLDKNISFDPITVIDTESNLSSSVLKNIMFTVGFDFDEVWEKKIQQIDSKLLKHRNEIAHGELIEISEEIYEELHNFVLNTLEQYKTLIENAAYTSNYQKTS</sequence>
<dbReference type="Pfam" id="PF18735">
    <property type="entry name" value="HEPN_RiboL-PSP"/>
    <property type="match status" value="1"/>
</dbReference>
<dbReference type="InterPro" id="IPR041519">
    <property type="entry name" value="HEPN_RiboL-PSP"/>
</dbReference>
<reference evidence="2 3" key="1">
    <citation type="submission" date="2021-01" db="EMBL/GenBank/DDBJ databases">
        <title>Whole genome sequence of Paenibacillus sonchi LMG 24727 for comparative genomics.</title>
        <authorList>
            <person name="Lee G."/>
            <person name="Kim M.-J."/>
            <person name="Lim K."/>
            <person name="Shin J.-H."/>
        </authorList>
    </citation>
    <scope>NUCLEOTIDE SEQUENCE [LARGE SCALE GENOMIC DNA]</scope>
    <source>
        <strain evidence="2 3">LMG 24727</strain>
    </source>
</reference>